<reference evidence="2 3" key="1">
    <citation type="journal article" date="2021" name="Plant Biotechnol. J.">
        <title>Multi-omics assisted identification of the key and species-specific regulatory components of drought-tolerant mechanisms in Gossypium stocksii.</title>
        <authorList>
            <person name="Yu D."/>
            <person name="Ke L."/>
            <person name="Zhang D."/>
            <person name="Wu Y."/>
            <person name="Sun Y."/>
            <person name="Mei J."/>
            <person name="Sun J."/>
            <person name="Sun Y."/>
        </authorList>
    </citation>
    <scope>NUCLEOTIDE SEQUENCE [LARGE SCALE GENOMIC DNA]</scope>
    <source>
        <strain evidence="3">cv. E1</strain>
        <tissue evidence="2">Leaf</tissue>
    </source>
</reference>
<name>A0A9D4AAU9_9ROSI</name>
<feature type="compositionally biased region" description="Polar residues" evidence="1">
    <location>
        <begin position="51"/>
        <end position="65"/>
    </location>
</feature>
<dbReference type="AlphaFoldDB" id="A0A9D4AAU9"/>
<feature type="region of interest" description="Disordered" evidence="1">
    <location>
        <begin position="44"/>
        <end position="65"/>
    </location>
</feature>
<protein>
    <submittedName>
        <fullName evidence="2">Uncharacterized protein</fullName>
    </submittedName>
</protein>
<dbReference type="Proteomes" id="UP000828251">
    <property type="component" value="Unassembled WGS sequence"/>
</dbReference>
<comment type="caution">
    <text evidence="2">The sequence shown here is derived from an EMBL/GenBank/DDBJ whole genome shotgun (WGS) entry which is preliminary data.</text>
</comment>
<sequence>MFVPRFTSQYPKVRGLTDSHHCRVTQDDIIESVELGGCFKPHRKCRDRQRGTSQNSDAGLSTQRSQTVLMECRHSKVSHMKNMDFEDEHDYKESFTSPERKTIQELKGNTSLSTLGSDNPKLGTEAITLVVREVLERVFEARIRKTSETLQARCMDCGKKRDRSSLRLEPRFAKRVRTHLSDSKCSASSSSNSYCDCFGSNLPVDFGLSLFCRLFRS</sequence>
<proteinExistence type="predicted"/>
<evidence type="ECO:0000256" key="1">
    <source>
        <dbReference type="SAM" id="MobiDB-lite"/>
    </source>
</evidence>
<keyword evidence="3" id="KW-1185">Reference proteome</keyword>
<evidence type="ECO:0000313" key="3">
    <source>
        <dbReference type="Proteomes" id="UP000828251"/>
    </source>
</evidence>
<evidence type="ECO:0000313" key="2">
    <source>
        <dbReference type="EMBL" id="KAH1098527.1"/>
    </source>
</evidence>
<accession>A0A9D4AAU9</accession>
<organism evidence="2 3">
    <name type="scientific">Gossypium stocksii</name>
    <dbReference type="NCBI Taxonomy" id="47602"/>
    <lineage>
        <taxon>Eukaryota</taxon>
        <taxon>Viridiplantae</taxon>
        <taxon>Streptophyta</taxon>
        <taxon>Embryophyta</taxon>
        <taxon>Tracheophyta</taxon>
        <taxon>Spermatophyta</taxon>
        <taxon>Magnoliopsida</taxon>
        <taxon>eudicotyledons</taxon>
        <taxon>Gunneridae</taxon>
        <taxon>Pentapetalae</taxon>
        <taxon>rosids</taxon>
        <taxon>malvids</taxon>
        <taxon>Malvales</taxon>
        <taxon>Malvaceae</taxon>
        <taxon>Malvoideae</taxon>
        <taxon>Gossypium</taxon>
    </lineage>
</organism>
<dbReference type="EMBL" id="JAIQCV010000005">
    <property type="protein sequence ID" value="KAH1098527.1"/>
    <property type="molecule type" value="Genomic_DNA"/>
</dbReference>
<gene>
    <name evidence="2" type="ORF">J1N35_015448</name>
</gene>